<dbReference type="InterPro" id="IPR006142">
    <property type="entry name" value="INTEIN"/>
</dbReference>
<dbReference type="Gene3D" id="2.170.16.10">
    <property type="entry name" value="Hedgehog/Intein (Hint) domain"/>
    <property type="match status" value="1"/>
</dbReference>
<organism evidence="2 3">
    <name type="scientific">Nakaseomyces bracarensis</name>
    <dbReference type="NCBI Taxonomy" id="273131"/>
    <lineage>
        <taxon>Eukaryota</taxon>
        <taxon>Fungi</taxon>
        <taxon>Dikarya</taxon>
        <taxon>Ascomycota</taxon>
        <taxon>Saccharomycotina</taxon>
        <taxon>Saccharomycetes</taxon>
        <taxon>Saccharomycetales</taxon>
        <taxon>Saccharomycetaceae</taxon>
        <taxon>Nakaseomyces</taxon>
    </lineage>
</organism>
<keyword evidence="3" id="KW-1185">Reference proteome</keyword>
<dbReference type="Proteomes" id="UP001623330">
    <property type="component" value="Unassembled WGS sequence"/>
</dbReference>
<feature type="domain" description="DOD-type homing endonuclease" evidence="1">
    <location>
        <begin position="214"/>
        <end position="369"/>
    </location>
</feature>
<dbReference type="SUPFAM" id="SSF55608">
    <property type="entry name" value="Homing endonucleases"/>
    <property type="match status" value="2"/>
</dbReference>
<dbReference type="EMBL" id="JBEVYD010000012">
    <property type="protein sequence ID" value="KAL3229259.1"/>
    <property type="molecule type" value="Genomic_DNA"/>
</dbReference>
<sequence>MFEKNTTVIMSSGEVQKVSELRVNSLIMCEDGTSARITGLSKARHTVYEIVQKTKHRANEGEPGRLDPLRKTVYQRLGFCCTGSHVIVLRAPTIPCLENSNKKSNLTVKWRCLEEVLTHDGRPISIPKNHHKVFPKTELGYIQAQSFINEKRSINGDYLTYEILVRDLDYLDASMRVTSTMKCNPILVGNGILSHHLSGQRHLITPAITAMAWLLGLWIGDGTTKEPEITVDSQDIDLMNSLTVLGRKWGIYPTYKDEKIPLRAKHVRLYYGNEIEEKRKTRNLRKNNPFWNTLLTLGFKKETSGEKQVPSFMWTEDIEVREAFLAGLIDSDGYVVKRKENPNTYKVSIQTVYSSIMDAIVHIARSLGISATVTTRSARPEVIEGRLVSCQFTYDCNISGASALQNILSYCRSGHKRQDPPEVVLRDPQFVGFIDQKISELEVVGIHLQTPKNILLANKIVARSCGKECLIEGNRHMDIRNLKYCISCPRTGVRYFYRDWTGKNRICSRCYGRYKFSGYRCLNCKYIPEAREVKKAMLKGEQLGIDSTGFPVRGCCCPRCSGIMKYDEVRGPCTITRHAMLN</sequence>
<dbReference type="InterPro" id="IPR007869">
    <property type="entry name" value="Homing_endonuc_PI-Sce"/>
</dbReference>
<evidence type="ECO:0000313" key="2">
    <source>
        <dbReference type="EMBL" id="KAL3229259.1"/>
    </source>
</evidence>
<keyword evidence="2" id="KW-0378">Hydrolase</keyword>
<evidence type="ECO:0000313" key="3">
    <source>
        <dbReference type="Proteomes" id="UP001623330"/>
    </source>
</evidence>
<dbReference type="SUPFAM" id="SSF51294">
    <property type="entry name" value="Hedgehog/intein (Hint) domain"/>
    <property type="match status" value="1"/>
</dbReference>
<proteinExistence type="predicted"/>
<dbReference type="InterPro" id="IPR004042">
    <property type="entry name" value="Intein_endonuc_central"/>
</dbReference>
<keyword evidence="2" id="KW-0540">Nuclease</keyword>
<dbReference type="GO" id="GO:0004519">
    <property type="term" value="F:endonuclease activity"/>
    <property type="evidence" value="ECO:0007669"/>
    <property type="project" value="UniProtKB-KW"/>
</dbReference>
<protein>
    <submittedName>
        <fullName evidence="2">Homothallic switching endonuclease</fullName>
    </submittedName>
</protein>
<reference evidence="2 3" key="1">
    <citation type="submission" date="2024-05" db="EMBL/GenBank/DDBJ databases">
        <title>Long read based assembly of the Candida bracarensis genome reveals expanded adhesin content.</title>
        <authorList>
            <person name="Marcet-Houben M."/>
            <person name="Ksiezopolska E."/>
            <person name="Gabaldon T."/>
        </authorList>
    </citation>
    <scope>NUCLEOTIDE SEQUENCE [LARGE SCALE GENOMIC DNA]</scope>
    <source>
        <strain evidence="2 3">CBM6</strain>
    </source>
</reference>
<dbReference type="InterPro" id="IPR027434">
    <property type="entry name" value="Homing_endonucl"/>
</dbReference>
<comment type="caution">
    <text evidence="2">The sequence shown here is derived from an EMBL/GenBank/DDBJ whole genome shotgun (WGS) entry which is preliminary data.</text>
</comment>
<dbReference type="InterPro" id="IPR007868">
    <property type="entry name" value="Hom_end_hint"/>
</dbReference>
<dbReference type="Pfam" id="PF05203">
    <property type="entry name" value="Hom_end_hint"/>
    <property type="match status" value="1"/>
</dbReference>
<dbReference type="Gene3D" id="3.10.28.10">
    <property type="entry name" value="Homing endonucleases"/>
    <property type="match status" value="2"/>
</dbReference>
<gene>
    <name evidence="2" type="ORF">RNJ44_02346</name>
</gene>
<dbReference type="Pfam" id="PF05204">
    <property type="entry name" value="Hom_end"/>
    <property type="match status" value="2"/>
</dbReference>
<evidence type="ECO:0000259" key="1">
    <source>
        <dbReference type="PROSITE" id="PS50819"/>
    </source>
</evidence>
<dbReference type="PROSITE" id="PS50819">
    <property type="entry name" value="INTEIN_ENDONUCLEASE"/>
    <property type="match status" value="1"/>
</dbReference>
<name>A0ABR4NNB5_9SACH</name>
<accession>A0ABR4NNB5</accession>
<keyword evidence="2" id="KW-0255">Endonuclease</keyword>
<dbReference type="PRINTS" id="PR00379">
    <property type="entry name" value="INTEIN"/>
</dbReference>
<dbReference type="InterPro" id="IPR036844">
    <property type="entry name" value="Hint_dom_sf"/>
</dbReference>